<gene>
    <name evidence="1" type="ORF">NUW58_g10538</name>
</gene>
<protein>
    <submittedName>
        <fullName evidence="1">Uncharacterized protein</fullName>
    </submittedName>
</protein>
<sequence length="188" mass="20012">MAPVVTTSRPSSSKGALGNSAPYVTPIPTPTVHSETGPGPEMAMDEDMLDVTQLSPNTAVGNNAPSLVSDDGEYDDSADSDSASEMDDSIDAEPISDVDEIDIDDDHAGARAIRHHGPTGPGAATRVRLGKGDSKQVNFVRPIKEEHTKQAHGRGIDFDSKQVNFVRPIKEEHTKQAHGRGIDFDSID</sequence>
<comment type="caution">
    <text evidence="1">The sequence shown here is derived from an EMBL/GenBank/DDBJ whole genome shotgun (WGS) entry which is preliminary data.</text>
</comment>
<dbReference type="EMBL" id="JAPDGR010004855">
    <property type="protein sequence ID" value="KAJ2966998.1"/>
    <property type="molecule type" value="Genomic_DNA"/>
</dbReference>
<evidence type="ECO:0000313" key="1">
    <source>
        <dbReference type="EMBL" id="KAJ2966998.1"/>
    </source>
</evidence>
<organism evidence="1 2">
    <name type="scientific">Xylaria curta</name>
    <dbReference type="NCBI Taxonomy" id="42375"/>
    <lineage>
        <taxon>Eukaryota</taxon>
        <taxon>Fungi</taxon>
        <taxon>Dikarya</taxon>
        <taxon>Ascomycota</taxon>
        <taxon>Pezizomycotina</taxon>
        <taxon>Sordariomycetes</taxon>
        <taxon>Xylariomycetidae</taxon>
        <taxon>Xylariales</taxon>
        <taxon>Xylariaceae</taxon>
        <taxon>Xylaria</taxon>
    </lineage>
</organism>
<keyword evidence="2" id="KW-1185">Reference proteome</keyword>
<name>A0ACC1MKC4_9PEZI</name>
<dbReference type="Proteomes" id="UP001143856">
    <property type="component" value="Unassembled WGS sequence"/>
</dbReference>
<evidence type="ECO:0000313" key="2">
    <source>
        <dbReference type="Proteomes" id="UP001143856"/>
    </source>
</evidence>
<accession>A0ACC1MKC4</accession>
<reference evidence="1" key="1">
    <citation type="submission" date="2022-10" db="EMBL/GenBank/DDBJ databases">
        <title>Genome Sequence of Xylaria curta.</title>
        <authorList>
            <person name="Buettner E."/>
        </authorList>
    </citation>
    <scope>NUCLEOTIDE SEQUENCE</scope>
    <source>
        <strain evidence="1">Babe10</strain>
    </source>
</reference>
<proteinExistence type="predicted"/>